<evidence type="ECO:0000313" key="1">
    <source>
        <dbReference type="EMBL" id="NEV03215.1"/>
    </source>
</evidence>
<comment type="caution">
    <text evidence="1">The sequence shown here is derived from an EMBL/GenBank/DDBJ whole genome shotgun (WGS) entry which is preliminary data.</text>
</comment>
<dbReference type="EMBL" id="VKHP01000987">
    <property type="protein sequence ID" value="NEV03215.1"/>
    <property type="molecule type" value="Genomic_DNA"/>
</dbReference>
<name>A0A6P1BY76_9BRAD</name>
<dbReference type="Proteomes" id="UP000468531">
    <property type="component" value="Unassembled WGS sequence"/>
</dbReference>
<protein>
    <submittedName>
        <fullName evidence="1">Gfo/Idh/MocA family oxidoreductase</fullName>
    </submittedName>
</protein>
<reference evidence="1 2" key="1">
    <citation type="journal article" date="2020" name="Arch. Microbiol.">
        <title>Bradyrhizobium uaiense sp. nov., a new highly efficient cowpea symbiont.</title>
        <authorList>
            <person name="Cabral Michel D."/>
            <person name="Azarias Guimaraes A."/>
            <person name="Martins da Costa E."/>
            <person name="Soares de Carvalho T."/>
            <person name="Balsanelli E."/>
            <person name="Willems A."/>
            <person name="Maltempi de Souza E."/>
            <person name="de Souza Moreira F.M."/>
        </authorList>
    </citation>
    <scope>NUCLEOTIDE SEQUENCE [LARGE SCALE GENOMIC DNA]</scope>
    <source>
        <strain evidence="1 2">UFLA 03-164</strain>
    </source>
</reference>
<sequence length="32" mass="3310">MSDLLRIAIVGFGEIACRQHVPAIAKTSGAAL</sequence>
<keyword evidence="2" id="KW-1185">Reference proteome</keyword>
<organism evidence="1 2">
    <name type="scientific">Bradyrhizobium uaiense</name>
    <dbReference type="NCBI Taxonomy" id="2594946"/>
    <lineage>
        <taxon>Bacteria</taxon>
        <taxon>Pseudomonadati</taxon>
        <taxon>Pseudomonadota</taxon>
        <taxon>Alphaproteobacteria</taxon>
        <taxon>Hyphomicrobiales</taxon>
        <taxon>Nitrobacteraceae</taxon>
        <taxon>Bradyrhizobium</taxon>
    </lineage>
</organism>
<feature type="non-terminal residue" evidence="1">
    <location>
        <position position="32"/>
    </location>
</feature>
<gene>
    <name evidence="1" type="ORF">FNJ47_48850</name>
</gene>
<accession>A0A6P1BY76</accession>
<evidence type="ECO:0000313" key="2">
    <source>
        <dbReference type="Proteomes" id="UP000468531"/>
    </source>
</evidence>
<dbReference type="AlphaFoldDB" id="A0A6P1BY76"/>
<proteinExistence type="predicted"/>